<organism evidence="1 2">
    <name type="scientific">Gordonia spumicola</name>
    <dbReference type="NCBI Taxonomy" id="589161"/>
    <lineage>
        <taxon>Bacteria</taxon>
        <taxon>Bacillati</taxon>
        <taxon>Actinomycetota</taxon>
        <taxon>Actinomycetes</taxon>
        <taxon>Mycobacteriales</taxon>
        <taxon>Gordoniaceae</taxon>
        <taxon>Gordonia</taxon>
    </lineage>
</organism>
<dbReference type="RefSeq" id="WP_161896996.1">
    <property type="nucleotide sequence ID" value="NZ_BJOV01000005.1"/>
</dbReference>
<comment type="caution">
    <text evidence="1">The sequence shown here is derived from an EMBL/GenBank/DDBJ whole genome shotgun (WGS) entry which is preliminary data.</text>
</comment>
<dbReference type="EMBL" id="BJOV01000005">
    <property type="protein sequence ID" value="GEE03489.1"/>
    <property type="molecule type" value="Genomic_DNA"/>
</dbReference>
<protein>
    <submittedName>
        <fullName evidence="1">Uncharacterized protein</fullName>
    </submittedName>
</protein>
<name>A0A7I9VDR6_9ACTN</name>
<proteinExistence type="predicted"/>
<evidence type="ECO:0000313" key="2">
    <source>
        <dbReference type="Proteomes" id="UP000444960"/>
    </source>
</evidence>
<evidence type="ECO:0000313" key="1">
    <source>
        <dbReference type="EMBL" id="GEE03489.1"/>
    </source>
</evidence>
<dbReference type="OrthoDB" id="4376098at2"/>
<gene>
    <name evidence="1" type="ORF">nbrc107696_39350</name>
</gene>
<reference evidence="2" key="1">
    <citation type="submission" date="2019-06" db="EMBL/GenBank/DDBJ databases">
        <title>Gordonia isolated from sludge of a wastewater treatment plant.</title>
        <authorList>
            <person name="Tamura T."/>
            <person name="Aoyama K."/>
            <person name="Kang Y."/>
            <person name="Saito S."/>
            <person name="Akiyama N."/>
            <person name="Yazawa K."/>
            <person name="Gonoi T."/>
            <person name="Mikami Y."/>
        </authorList>
    </citation>
    <scope>NUCLEOTIDE SEQUENCE [LARGE SCALE GENOMIC DNA]</scope>
    <source>
        <strain evidence="2">NBRC 107696</strain>
    </source>
</reference>
<accession>A0A7I9VDR6</accession>
<dbReference type="Proteomes" id="UP000444960">
    <property type="component" value="Unassembled WGS sequence"/>
</dbReference>
<keyword evidence="2" id="KW-1185">Reference proteome</keyword>
<dbReference type="AlphaFoldDB" id="A0A7I9VDR6"/>
<sequence>MTSTTAVIGLPVAGVVQLWTDESSIWRVAEFDALAELVGTGQIERTEVAPRRFREVGVLDDAAGTLTVDGTVFALEPADAFDGDFWDALNRTVTATAADAFGRGEMIVIERGGWTASDSEYCLAAALVNDGRPIVLIETAPAPSDDDYWPPSDDATGQTVTAPLSEESLPGIGALTMSAVNGWGVAPWDVVATYVVPDRDSAENGADDE</sequence>